<feature type="transmembrane region" description="Helical" evidence="9">
    <location>
        <begin position="195"/>
        <end position="213"/>
    </location>
</feature>
<dbReference type="AlphaFoldDB" id="D5EFH6"/>
<evidence type="ECO:0000256" key="5">
    <source>
        <dbReference type="ARBA" id="ARBA00022692"/>
    </source>
</evidence>
<keyword evidence="3 8" id="KW-0813">Transport</keyword>
<keyword evidence="7 8" id="KW-0472">Membrane</keyword>
<dbReference type="InterPro" id="IPR006043">
    <property type="entry name" value="NCS2"/>
</dbReference>
<dbReference type="GO" id="GO:0005345">
    <property type="term" value="F:purine nucleobase transmembrane transporter activity"/>
    <property type="evidence" value="ECO:0007669"/>
    <property type="project" value="TreeGrafter"/>
</dbReference>
<evidence type="ECO:0000256" key="9">
    <source>
        <dbReference type="SAM" id="Phobius"/>
    </source>
</evidence>
<dbReference type="PIRSF" id="PIRSF005353">
    <property type="entry name" value="PbuG"/>
    <property type="match status" value="1"/>
</dbReference>
<proteinExistence type="inferred from homology"/>
<evidence type="ECO:0000313" key="11">
    <source>
        <dbReference type="Proteomes" id="UP000002366"/>
    </source>
</evidence>
<dbReference type="STRING" id="572547.Amico_1185"/>
<evidence type="ECO:0000256" key="1">
    <source>
        <dbReference type="ARBA" id="ARBA00004651"/>
    </source>
</evidence>
<dbReference type="Pfam" id="PF00860">
    <property type="entry name" value="Xan_ur_permease"/>
    <property type="match status" value="1"/>
</dbReference>
<accession>D5EFH6</accession>
<dbReference type="EMBL" id="CP001997">
    <property type="protein sequence ID" value="ADE57308.1"/>
    <property type="molecule type" value="Genomic_DNA"/>
</dbReference>
<gene>
    <name evidence="10" type="ordered locus">Amico_1185</name>
</gene>
<comment type="similarity">
    <text evidence="2 8">Belongs to the nucleobase:cation symporter-2 (NCS2) (TC 2.A.40) family. Azg-like subfamily.</text>
</comment>
<dbReference type="HOGENOM" id="CLU_024508_0_1_0"/>
<dbReference type="PANTHER" id="PTHR43337">
    <property type="entry name" value="XANTHINE/URACIL PERMEASE C887.17-RELATED"/>
    <property type="match status" value="1"/>
</dbReference>
<feature type="transmembrane region" description="Helical" evidence="9">
    <location>
        <begin position="104"/>
        <end position="122"/>
    </location>
</feature>
<keyword evidence="4 8" id="KW-1003">Cell membrane</keyword>
<feature type="transmembrane region" description="Helical" evidence="9">
    <location>
        <begin position="375"/>
        <end position="408"/>
    </location>
</feature>
<keyword evidence="6 8" id="KW-1133">Transmembrane helix</keyword>
<dbReference type="GO" id="GO:0005886">
    <property type="term" value="C:plasma membrane"/>
    <property type="evidence" value="ECO:0007669"/>
    <property type="project" value="UniProtKB-SubCell"/>
</dbReference>
<keyword evidence="5 8" id="KW-0812">Transmembrane</keyword>
<dbReference type="Proteomes" id="UP000002366">
    <property type="component" value="Chromosome"/>
</dbReference>
<dbReference type="PANTHER" id="PTHR43337:SF1">
    <property type="entry name" value="XANTHINE_URACIL PERMEASE C887.17-RELATED"/>
    <property type="match status" value="1"/>
</dbReference>
<dbReference type="KEGG" id="aco:Amico_1185"/>
<feature type="transmembrane region" description="Helical" evidence="9">
    <location>
        <begin position="134"/>
        <end position="158"/>
    </location>
</feature>
<dbReference type="InterPro" id="IPR045018">
    <property type="entry name" value="Azg-like"/>
</dbReference>
<feature type="transmembrane region" description="Helical" evidence="9">
    <location>
        <begin position="170"/>
        <end position="188"/>
    </location>
</feature>
<sequence>MASWLEKRFKVREAGSDVRTEILAGITTFMTMAYIIFVNPSIMESAGMPFGPVMTATCLASAFATLLMAFLANYPIALSVGMGLNAFFAFGVVLGMGISWQTALAAIFTEGVIFILLTLTRLREEVVNAIPTSLKIGISTGIGLFITFIGLQSAGIIVNNDAVLVGMGNLKTPTALLAILGFFIMVTMEARRIRGAILWGILIITAASIPLGVTNMPNGLISMPPSIAPIFAKLDFSSILNPNFWIVVFTFFFVDFFDTVGTLVGVTHRAGMLDAEGNLPRAKEALLADAIGTAAGAILGTSTVTSYVESASGVEQGGRTGLTALVTAVLFILALFFSPLVAIVPACATGPALVMVGIFMMMSLKQFDFTEWTDLVPACIAIFTMPFSYSIAAGIEFGVISFVIVKFFTGRKYQISPMMVFLFVVFILKEIFF</sequence>
<evidence type="ECO:0000256" key="7">
    <source>
        <dbReference type="ARBA" id="ARBA00023136"/>
    </source>
</evidence>
<reference evidence="10 11" key="1">
    <citation type="journal article" date="2010" name="Stand. Genomic Sci.">
        <title>Complete genome sequence of Aminobacterium colombiense type strain (ALA-1).</title>
        <authorList>
            <person name="Chertkov O."/>
            <person name="Sikorski J."/>
            <person name="Brambilla E."/>
            <person name="Lapidus A."/>
            <person name="Copeland A."/>
            <person name="Glavina Del Rio T."/>
            <person name="Nolan M."/>
            <person name="Lucas S."/>
            <person name="Tice H."/>
            <person name="Cheng J.F."/>
            <person name="Han C."/>
            <person name="Detter J.C."/>
            <person name="Bruce D."/>
            <person name="Tapia R."/>
            <person name="Goodwin L."/>
            <person name="Pitluck S."/>
            <person name="Liolios K."/>
            <person name="Ivanova N."/>
            <person name="Mavromatis K."/>
            <person name="Ovchinnikova G."/>
            <person name="Pati A."/>
            <person name="Chen A."/>
            <person name="Palaniappan K."/>
            <person name="Land M."/>
            <person name="Hauser L."/>
            <person name="Chang Y.J."/>
            <person name="Jeffries C.D."/>
            <person name="Spring S."/>
            <person name="Rohde M."/>
            <person name="Goker M."/>
            <person name="Bristow J."/>
            <person name="Eisen J.A."/>
            <person name="Markowitz V."/>
            <person name="Hugenholtz P."/>
            <person name="Kyrpides N.C."/>
            <person name="Klenk H.P."/>
        </authorList>
    </citation>
    <scope>NUCLEOTIDE SEQUENCE [LARGE SCALE GENOMIC DNA]</scope>
    <source>
        <strain evidence="11">DSM 12261 / ALA-1</strain>
    </source>
</reference>
<feature type="transmembrane region" description="Helical" evidence="9">
    <location>
        <begin position="342"/>
        <end position="363"/>
    </location>
</feature>
<feature type="transmembrane region" description="Helical" evidence="9">
    <location>
        <begin position="320"/>
        <end position="337"/>
    </location>
</feature>
<dbReference type="RefSeq" id="WP_013048571.1">
    <property type="nucleotide sequence ID" value="NC_014011.1"/>
</dbReference>
<feature type="transmembrane region" description="Helical" evidence="9">
    <location>
        <begin position="78"/>
        <end position="98"/>
    </location>
</feature>
<dbReference type="OrthoDB" id="9808458at2"/>
<protein>
    <submittedName>
        <fullName evidence="10">Xanthine/uracil/vitamin C permease</fullName>
    </submittedName>
</protein>
<feature type="transmembrane region" description="Helical" evidence="9">
    <location>
        <begin position="244"/>
        <end position="266"/>
    </location>
</feature>
<organism evidence="10 11">
    <name type="scientific">Aminobacterium colombiense (strain DSM 12261 / ALA-1)</name>
    <dbReference type="NCBI Taxonomy" id="572547"/>
    <lineage>
        <taxon>Bacteria</taxon>
        <taxon>Thermotogati</taxon>
        <taxon>Synergistota</taxon>
        <taxon>Synergistia</taxon>
        <taxon>Synergistales</taxon>
        <taxon>Aminobacteriaceae</taxon>
        <taxon>Aminobacterium</taxon>
    </lineage>
</organism>
<feature type="transmembrane region" description="Helical" evidence="9">
    <location>
        <begin position="21"/>
        <end position="38"/>
    </location>
</feature>
<comment type="subcellular location">
    <subcellularLocation>
        <location evidence="1 8">Cell membrane</location>
        <topology evidence="1 8">Multi-pass membrane protein</topology>
    </subcellularLocation>
</comment>
<keyword evidence="11" id="KW-1185">Reference proteome</keyword>
<evidence type="ECO:0000256" key="2">
    <source>
        <dbReference type="ARBA" id="ARBA00005697"/>
    </source>
</evidence>
<evidence type="ECO:0000256" key="6">
    <source>
        <dbReference type="ARBA" id="ARBA00022989"/>
    </source>
</evidence>
<evidence type="ECO:0000256" key="3">
    <source>
        <dbReference type="ARBA" id="ARBA00022448"/>
    </source>
</evidence>
<dbReference type="InterPro" id="IPR026033">
    <property type="entry name" value="Azg-like_bact_archaea"/>
</dbReference>
<feature type="transmembrane region" description="Helical" evidence="9">
    <location>
        <begin position="50"/>
        <end position="71"/>
    </location>
</feature>
<feature type="transmembrane region" description="Helical" evidence="9">
    <location>
        <begin position="286"/>
        <end position="308"/>
    </location>
</feature>
<evidence type="ECO:0000313" key="10">
    <source>
        <dbReference type="EMBL" id="ADE57308.1"/>
    </source>
</evidence>
<name>D5EFH6_AMICL</name>
<dbReference type="eggNOG" id="COG2252">
    <property type="taxonomic scope" value="Bacteria"/>
</dbReference>
<evidence type="ECO:0000256" key="8">
    <source>
        <dbReference type="PIRNR" id="PIRNR005353"/>
    </source>
</evidence>
<evidence type="ECO:0000256" key="4">
    <source>
        <dbReference type="ARBA" id="ARBA00022475"/>
    </source>
</evidence>